<accession>A0A512E1B6</accession>
<evidence type="ECO:0000313" key="2">
    <source>
        <dbReference type="EMBL" id="GEO42260.1"/>
    </source>
</evidence>
<dbReference type="AlphaFoldDB" id="A0A512E1B6"/>
<dbReference type="RefSeq" id="WP_044437165.1">
    <property type="nucleotide sequence ID" value="NZ_BJYZ01000038.1"/>
</dbReference>
<sequence length="133" mass="15074">MTAFTNTNETIQPTISGFSGYKAASPVARVLSALQKLPVYLRQYWALYQTREELNRLSDRSLSDIGIERDRIANVARNHCDQALVRHDETGKLLAMSDEELADIGVSRGDVEAYRNGRIKFLRRRFIENEAAA</sequence>
<comment type="caution">
    <text evidence="2">The sequence shown here is derived from an EMBL/GenBank/DDBJ whole genome shotgun (WGS) entry which is preliminary data.</text>
</comment>
<reference evidence="2 3" key="1">
    <citation type="submission" date="2019-07" db="EMBL/GenBank/DDBJ databases">
        <title>Whole genome shotgun sequence of Skermanella aerolata NBRC 106429.</title>
        <authorList>
            <person name="Hosoyama A."/>
            <person name="Uohara A."/>
            <person name="Ohji S."/>
            <person name="Ichikawa N."/>
        </authorList>
    </citation>
    <scope>NUCLEOTIDE SEQUENCE [LARGE SCALE GENOMIC DNA]</scope>
    <source>
        <strain evidence="2 3">NBRC 106429</strain>
    </source>
</reference>
<dbReference type="Pfam" id="PF06568">
    <property type="entry name" value="YjiS-like"/>
    <property type="match status" value="2"/>
</dbReference>
<organism evidence="2 3">
    <name type="scientific">Skermanella aerolata</name>
    <dbReference type="NCBI Taxonomy" id="393310"/>
    <lineage>
        <taxon>Bacteria</taxon>
        <taxon>Pseudomonadati</taxon>
        <taxon>Pseudomonadota</taxon>
        <taxon>Alphaproteobacteria</taxon>
        <taxon>Rhodospirillales</taxon>
        <taxon>Azospirillaceae</taxon>
        <taxon>Skermanella</taxon>
    </lineage>
</organism>
<name>A0A512E1B6_9PROT</name>
<protein>
    <recommendedName>
        <fullName evidence="1">YjiS-like domain-containing protein</fullName>
    </recommendedName>
</protein>
<proteinExistence type="predicted"/>
<dbReference type="EMBL" id="BJYZ01000038">
    <property type="protein sequence ID" value="GEO42260.1"/>
    <property type="molecule type" value="Genomic_DNA"/>
</dbReference>
<gene>
    <name evidence="2" type="ORF">SAE02_64080</name>
</gene>
<dbReference type="InterPro" id="IPR009506">
    <property type="entry name" value="YjiS-like"/>
</dbReference>
<feature type="domain" description="YjiS-like" evidence="1">
    <location>
        <begin position="41"/>
        <end position="70"/>
    </location>
</feature>
<feature type="domain" description="YjiS-like" evidence="1">
    <location>
        <begin position="93"/>
        <end position="112"/>
    </location>
</feature>
<dbReference type="Proteomes" id="UP000321523">
    <property type="component" value="Unassembled WGS sequence"/>
</dbReference>
<keyword evidence="3" id="KW-1185">Reference proteome</keyword>
<dbReference type="OrthoDB" id="8244198at2"/>
<evidence type="ECO:0000259" key="1">
    <source>
        <dbReference type="Pfam" id="PF06568"/>
    </source>
</evidence>
<evidence type="ECO:0000313" key="3">
    <source>
        <dbReference type="Proteomes" id="UP000321523"/>
    </source>
</evidence>